<name>A0AAP4JJU1_LACPA</name>
<dbReference type="AlphaFoldDB" id="A0AAP4JJU1"/>
<dbReference type="Proteomes" id="UP001231451">
    <property type="component" value="Unassembled WGS sequence"/>
</dbReference>
<accession>A0AAP4JJU1</accession>
<feature type="chain" id="PRO_5042814535" evidence="2">
    <location>
        <begin position="28"/>
        <end position="470"/>
    </location>
</feature>
<evidence type="ECO:0000313" key="5">
    <source>
        <dbReference type="Proteomes" id="UP001231451"/>
    </source>
</evidence>
<feature type="compositionally biased region" description="Basic and acidic residues" evidence="1">
    <location>
        <begin position="210"/>
        <end position="219"/>
    </location>
</feature>
<dbReference type="Pfam" id="PF13529">
    <property type="entry name" value="Peptidase_C39_2"/>
    <property type="match status" value="1"/>
</dbReference>
<dbReference type="InterPro" id="IPR039564">
    <property type="entry name" value="Peptidase_C39-like"/>
</dbReference>
<feature type="compositionally biased region" description="Low complexity" evidence="1">
    <location>
        <begin position="256"/>
        <end position="288"/>
    </location>
</feature>
<feature type="region of interest" description="Disordered" evidence="1">
    <location>
        <begin position="210"/>
        <end position="235"/>
    </location>
</feature>
<feature type="region of interest" description="Disordered" evidence="1">
    <location>
        <begin position="256"/>
        <end position="289"/>
    </location>
</feature>
<keyword evidence="2" id="KW-0732">Signal</keyword>
<dbReference type="PROSITE" id="PS51257">
    <property type="entry name" value="PROKAR_LIPOPROTEIN"/>
    <property type="match status" value="1"/>
</dbReference>
<dbReference type="PANTHER" id="PTHR37806">
    <property type="entry name" value="LMO0724 PROTEIN"/>
    <property type="match status" value="1"/>
</dbReference>
<comment type="caution">
    <text evidence="4">The sequence shown here is derived from an EMBL/GenBank/DDBJ whole genome shotgun (WGS) entry which is preliminary data.</text>
</comment>
<dbReference type="PANTHER" id="PTHR37806:SF1">
    <property type="entry name" value="PEPTIDASE C39-LIKE DOMAIN-CONTAINING PROTEIN"/>
    <property type="match status" value="1"/>
</dbReference>
<protein>
    <submittedName>
        <fullName evidence="4">C39 family peptidase</fullName>
    </submittedName>
</protein>
<gene>
    <name evidence="4" type="ORF">QUF16_10205</name>
</gene>
<dbReference type="RefSeq" id="WP_289420765.1">
    <property type="nucleotide sequence ID" value="NZ_JAUCBE010000017.1"/>
</dbReference>
<feature type="compositionally biased region" description="Low complexity" evidence="1">
    <location>
        <begin position="220"/>
        <end position="235"/>
    </location>
</feature>
<evidence type="ECO:0000313" key="4">
    <source>
        <dbReference type="EMBL" id="MDM7454725.1"/>
    </source>
</evidence>
<evidence type="ECO:0000259" key="3">
    <source>
        <dbReference type="Pfam" id="PF13529"/>
    </source>
</evidence>
<evidence type="ECO:0000256" key="2">
    <source>
        <dbReference type="SAM" id="SignalP"/>
    </source>
</evidence>
<evidence type="ECO:0000256" key="1">
    <source>
        <dbReference type="SAM" id="MobiDB-lite"/>
    </source>
</evidence>
<proteinExistence type="predicted"/>
<organism evidence="4 5">
    <name type="scientific">Lacticaseibacillus paracasei</name>
    <name type="common">Lactobacillus paracasei</name>
    <dbReference type="NCBI Taxonomy" id="1597"/>
    <lineage>
        <taxon>Bacteria</taxon>
        <taxon>Bacillati</taxon>
        <taxon>Bacillota</taxon>
        <taxon>Bacilli</taxon>
        <taxon>Lactobacillales</taxon>
        <taxon>Lactobacillaceae</taxon>
        <taxon>Lacticaseibacillus</taxon>
    </lineage>
</organism>
<dbReference type="EMBL" id="JAUCBG010000014">
    <property type="protein sequence ID" value="MDM7454725.1"/>
    <property type="molecule type" value="Genomic_DNA"/>
</dbReference>
<sequence length="470" mass="49639">MKTTIKAAGAIILSGLLLTGCSGQTKASQAKPSVEPQLTLLTRQVRSLYADSKYEMPAKDLSKVGLTKADNQKAKVYKLRGELSKAQQKTFKVNQQQLTAAKRILSVQDTLNVQLGKDQVLKDENLKVQDLNTDFTYLKKNKAMFAKTIQGKIELLNNEVKAVSLIKAAVAGDPDQGKIDQARDAINAVNVKAFKEKYLPQLDEAIKKLPKDQQTEQAKKQAAAGDPQQASIAQAAASSSSSVTVASSQGTTQAAAANNTTSTGAGVQNSAGGSSNSGASNNGGSAVQPSSSKVLGVQFISQEAAGAPMGCEAASALEALHYKGHAAGHNLATFLKTMPIAANRNPYQGFGGTPYAVVDGVYQSIFPSAFTPWVSQFGGVSNISGSSLDGIISQVAAGNPVVAWVTLNYQGPQWHHYDWGNGIDNAHVVTVDGYNDSSMHIVDPENGSYWISKSAFNAAYSYMKFAVAVQ</sequence>
<dbReference type="Gene3D" id="3.90.70.10">
    <property type="entry name" value="Cysteine proteinases"/>
    <property type="match status" value="1"/>
</dbReference>
<feature type="domain" description="Peptidase C39-like" evidence="3">
    <location>
        <begin position="295"/>
        <end position="444"/>
    </location>
</feature>
<reference evidence="4" key="1">
    <citation type="submission" date="2023-06" db="EMBL/GenBank/DDBJ databases">
        <title>Draft Genome Sequences of lactic acid bacteria strains isolated from fermented milk products.</title>
        <authorList>
            <person name="Elcheninov A.G."/>
            <person name="Klyukina A."/>
            <person name="Zayulina K.S."/>
            <person name="Gavirova L.A."/>
            <person name="Shcherbakova P.A."/>
            <person name="Shestakov A.I."/>
            <person name="Kublanov I.V."/>
            <person name="Kochetkova T.V."/>
        </authorList>
    </citation>
    <scope>NUCLEOTIDE SEQUENCE</scope>
    <source>
        <strain evidence="4">TOM.1374</strain>
    </source>
</reference>
<feature type="signal peptide" evidence="2">
    <location>
        <begin position="1"/>
        <end position="27"/>
    </location>
</feature>